<dbReference type="GO" id="GO:0003676">
    <property type="term" value="F:nucleic acid binding"/>
    <property type="evidence" value="ECO:0007669"/>
    <property type="project" value="InterPro"/>
</dbReference>
<dbReference type="SUPFAM" id="SSF53335">
    <property type="entry name" value="S-adenosyl-L-methionine-dependent methyltransferases"/>
    <property type="match status" value="1"/>
</dbReference>
<dbReference type="GO" id="GO:0008168">
    <property type="term" value="F:methyltransferase activity"/>
    <property type="evidence" value="ECO:0007669"/>
    <property type="project" value="UniProtKB-KW"/>
</dbReference>
<evidence type="ECO:0000313" key="2">
    <source>
        <dbReference type="EMBL" id="HCT13334.1"/>
    </source>
</evidence>
<dbReference type="CDD" id="cd02440">
    <property type="entry name" value="AdoMet_MTases"/>
    <property type="match status" value="1"/>
</dbReference>
<proteinExistence type="predicted"/>
<dbReference type="InterPro" id="IPR002052">
    <property type="entry name" value="DNA_methylase_N6_adenine_CS"/>
</dbReference>
<gene>
    <name evidence="2" type="ORF">DIW82_00665</name>
</gene>
<dbReference type="Gene3D" id="3.40.50.150">
    <property type="entry name" value="Vaccinia Virus protein VP39"/>
    <property type="match status" value="1"/>
</dbReference>
<reference evidence="2 3" key="1">
    <citation type="journal article" date="2018" name="Nat. Biotechnol.">
        <title>A standardized bacterial taxonomy based on genome phylogeny substantially revises the tree of life.</title>
        <authorList>
            <person name="Parks D.H."/>
            <person name="Chuvochina M."/>
            <person name="Waite D.W."/>
            <person name="Rinke C."/>
            <person name="Skarshewski A."/>
            <person name="Chaumeil P.A."/>
            <person name="Hugenholtz P."/>
        </authorList>
    </citation>
    <scope>NUCLEOTIDE SEQUENCE [LARGE SCALE GENOMIC DNA]</scope>
    <source>
        <strain evidence="2">UBA11247</strain>
    </source>
</reference>
<comment type="caution">
    <text evidence="2">The sequence shown here is derived from an EMBL/GenBank/DDBJ whole genome shotgun (WGS) entry which is preliminary data.</text>
</comment>
<dbReference type="InterPro" id="IPR029063">
    <property type="entry name" value="SAM-dependent_MTases_sf"/>
</dbReference>
<keyword evidence="2" id="KW-0489">Methyltransferase</keyword>
<dbReference type="PANTHER" id="PTHR18895:SF74">
    <property type="entry name" value="MTRF1L RELEASE FACTOR GLUTAMINE METHYLTRANSFERASE"/>
    <property type="match status" value="1"/>
</dbReference>
<dbReference type="STRING" id="863239.GCA_000213935_02322"/>
<name>A0A3D4SVN0_9CORY</name>
<dbReference type="AlphaFoldDB" id="A0A3D4SVN0"/>
<dbReference type="PROSITE" id="PS00092">
    <property type="entry name" value="N6_MTASE"/>
    <property type="match status" value="1"/>
</dbReference>
<dbReference type="GO" id="GO:0032259">
    <property type="term" value="P:methylation"/>
    <property type="evidence" value="ECO:0007669"/>
    <property type="project" value="UniProtKB-KW"/>
</dbReference>
<dbReference type="PANTHER" id="PTHR18895">
    <property type="entry name" value="HEMK METHYLTRANSFERASE"/>
    <property type="match status" value="1"/>
</dbReference>
<organism evidence="2 3">
    <name type="scientific">Corynebacterium nuruki</name>
    <dbReference type="NCBI Taxonomy" id="1032851"/>
    <lineage>
        <taxon>Bacteria</taxon>
        <taxon>Bacillati</taxon>
        <taxon>Actinomycetota</taxon>
        <taxon>Actinomycetes</taxon>
        <taxon>Mycobacteriales</taxon>
        <taxon>Corynebacteriaceae</taxon>
        <taxon>Corynebacterium</taxon>
    </lineage>
</organism>
<dbReference type="Proteomes" id="UP000261739">
    <property type="component" value="Unassembled WGS sequence"/>
</dbReference>
<evidence type="ECO:0000256" key="1">
    <source>
        <dbReference type="SAM" id="MobiDB-lite"/>
    </source>
</evidence>
<accession>A0A3D4SVN0</accession>
<keyword evidence="2" id="KW-0808">Transferase</keyword>
<feature type="region of interest" description="Disordered" evidence="1">
    <location>
        <begin position="271"/>
        <end position="303"/>
    </location>
</feature>
<protein>
    <submittedName>
        <fullName evidence="2">Peptide chain release factor N(5)-glutamine methyltransferase</fullName>
    </submittedName>
</protein>
<feature type="compositionally biased region" description="Basic and acidic residues" evidence="1">
    <location>
        <begin position="274"/>
        <end position="294"/>
    </location>
</feature>
<sequence>MAAALTRETGRETSVTDLVLRGGDAAPGSYDGLVDRRVQREPLQLILGTAPVVGVDLAVGPGVFIPRPETDLLIEWAADKLAARAAARQDDPQGDGLAARLTGPRVTVLDLCSGPGTIALGVACLATRRGLTDTLDLHVIGLEKSRTALDYARRNLADWVERGDIDPKVTVDFHRADVSGPRDLVRLGLVAAADIVVSNPPYVPSTTPVDPEVAADPAEAVFSGADGLELMRPLAQVITLAAAPTSEVAVEHDDSTGPQVRALLEDAGVGQTRQHRDFAGRDRFVSGRVRRDPGYRPTKIKNL</sequence>
<dbReference type="InterPro" id="IPR050320">
    <property type="entry name" value="N5-glutamine_MTase"/>
</dbReference>
<evidence type="ECO:0000313" key="3">
    <source>
        <dbReference type="Proteomes" id="UP000261739"/>
    </source>
</evidence>
<dbReference type="EMBL" id="DQID01000014">
    <property type="protein sequence ID" value="HCT13334.1"/>
    <property type="molecule type" value="Genomic_DNA"/>
</dbReference>